<name>A0A0C3GQE3_OIDMZ</name>
<dbReference type="EMBL" id="KN832908">
    <property type="protein sequence ID" value="KIM92721.1"/>
    <property type="molecule type" value="Genomic_DNA"/>
</dbReference>
<dbReference type="InParanoid" id="A0A0C3GQE3"/>
<dbReference type="STRING" id="913774.A0A0C3GQE3"/>
<protein>
    <submittedName>
        <fullName evidence="1">Uncharacterized protein</fullName>
    </submittedName>
</protein>
<evidence type="ECO:0000313" key="1">
    <source>
        <dbReference type="EMBL" id="KIM92721.1"/>
    </source>
</evidence>
<dbReference type="OrthoDB" id="3600088at2759"/>
<gene>
    <name evidence="1" type="ORF">OIDMADRAFT_139166</name>
</gene>
<keyword evidence="2" id="KW-1185">Reference proteome</keyword>
<organism evidence="1 2">
    <name type="scientific">Oidiodendron maius (strain Zn)</name>
    <dbReference type="NCBI Taxonomy" id="913774"/>
    <lineage>
        <taxon>Eukaryota</taxon>
        <taxon>Fungi</taxon>
        <taxon>Dikarya</taxon>
        <taxon>Ascomycota</taxon>
        <taxon>Pezizomycotina</taxon>
        <taxon>Leotiomycetes</taxon>
        <taxon>Leotiomycetes incertae sedis</taxon>
        <taxon>Myxotrichaceae</taxon>
        <taxon>Oidiodendron</taxon>
    </lineage>
</organism>
<accession>A0A0C3GQE3</accession>
<dbReference type="Proteomes" id="UP000054321">
    <property type="component" value="Unassembled WGS sequence"/>
</dbReference>
<reference evidence="1 2" key="1">
    <citation type="submission" date="2014-04" db="EMBL/GenBank/DDBJ databases">
        <authorList>
            <consortium name="DOE Joint Genome Institute"/>
            <person name="Kuo A."/>
            <person name="Martino E."/>
            <person name="Perotto S."/>
            <person name="Kohler A."/>
            <person name="Nagy L.G."/>
            <person name="Floudas D."/>
            <person name="Copeland A."/>
            <person name="Barry K.W."/>
            <person name="Cichocki N."/>
            <person name="Veneault-Fourrey C."/>
            <person name="LaButti K."/>
            <person name="Lindquist E.A."/>
            <person name="Lipzen A."/>
            <person name="Lundell T."/>
            <person name="Morin E."/>
            <person name="Murat C."/>
            <person name="Sun H."/>
            <person name="Tunlid A."/>
            <person name="Henrissat B."/>
            <person name="Grigoriev I.V."/>
            <person name="Hibbett D.S."/>
            <person name="Martin F."/>
            <person name="Nordberg H.P."/>
            <person name="Cantor M.N."/>
            <person name="Hua S.X."/>
        </authorList>
    </citation>
    <scope>NUCLEOTIDE SEQUENCE [LARGE SCALE GENOMIC DNA]</scope>
    <source>
        <strain evidence="1 2">Zn</strain>
    </source>
</reference>
<sequence length="120" mass="13854">MGWANSGLEKTAKDAAKQYHDAIRQQKRKHWNEFLADNDNIWKAAKYLKSGDDTVFGKVPQLVRTDRSSTNNHKEQAEELLAKFFPPYRMILTMKDHEGLQPQPCVPILYSGNSRTLHLQ</sequence>
<evidence type="ECO:0000313" key="2">
    <source>
        <dbReference type="Proteomes" id="UP000054321"/>
    </source>
</evidence>
<dbReference type="HOGENOM" id="CLU_117950_0_0_1"/>
<proteinExistence type="predicted"/>
<reference evidence="2" key="2">
    <citation type="submission" date="2015-01" db="EMBL/GenBank/DDBJ databases">
        <title>Evolutionary Origins and Diversification of the Mycorrhizal Mutualists.</title>
        <authorList>
            <consortium name="DOE Joint Genome Institute"/>
            <consortium name="Mycorrhizal Genomics Consortium"/>
            <person name="Kohler A."/>
            <person name="Kuo A."/>
            <person name="Nagy L.G."/>
            <person name="Floudas D."/>
            <person name="Copeland A."/>
            <person name="Barry K.W."/>
            <person name="Cichocki N."/>
            <person name="Veneault-Fourrey C."/>
            <person name="LaButti K."/>
            <person name="Lindquist E.A."/>
            <person name="Lipzen A."/>
            <person name="Lundell T."/>
            <person name="Morin E."/>
            <person name="Murat C."/>
            <person name="Riley R."/>
            <person name="Ohm R."/>
            <person name="Sun H."/>
            <person name="Tunlid A."/>
            <person name="Henrissat B."/>
            <person name="Grigoriev I.V."/>
            <person name="Hibbett D.S."/>
            <person name="Martin F."/>
        </authorList>
    </citation>
    <scope>NUCLEOTIDE SEQUENCE [LARGE SCALE GENOMIC DNA]</scope>
    <source>
        <strain evidence="2">Zn</strain>
    </source>
</reference>
<dbReference type="AlphaFoldDB" id="A0A0C3GQE3"/>